<evidence type="ECO:0000256" key="1">
    <source>
        <dbReference type="SAM" id="MobiDB-lite"/>
    </source>
</evidence>
<dbReference type="EMBL" id="JBGBPQ010000009">
    <property type="protein sequence ID" value="KAL1519716.1"/>
    <property type="molecule type" value="Genomic_DNA"/>
</dbReference>
<evidence type="ECO:0000313" key="5">
    <source>
        <dbReference type="Proteomes" id="UP001515480"/>
    </source>
</evidence>
<keyword evidence="2" id="KW-0472">Membrane</keyword>
<dbReference type="Proteomes" id="UP001515480">
    <property type="component" value="Unassembled WGS sequence"/>
</dbReference>
<evidence type="ECO:0000259" key="3">
    <source>
        <dbReference type="Pfam" id="PF03407"/>
    </source>
</evidence>
<proteinExistence type="predicted"/>
<feature type="domain" description="Nucleotide-diphospho-sugar transferase" evidence="3">
    <location>
        <begin position="191"/>
        <end position="401"/>
    </location>
</feature>
<keyword evidence="2" id="KW-1133">Transmembrane helix</keyword>
<dbReference type="PANTHER" id="PTHR46581:SF3">
    <property type="entry name" value="ARABINOSYLTRANSFERASE RRA3"/>
    <property type="match status" value="1"/>
</dbReference>
<dbReference type="GO" id="GO:0016757">
    <property type="term" value="F:glycosyltransferase activity"/>
    <property type="evidence" value="ECO:0007669"/>
    <property type="project" value="InterPro"/>
</dbReference>
<reference evidence="4 5" key="1">
    <citation type="journal article" date="2024" name="Science">
        <title>Giant polyketide synthase enzymes in the biosynthesis of giant marine polyether toxins.</title>
        <authorList>
            <person name="Fallon T.R."/>
            <person name="Shende V.V."/>
            <person name="Wierzbicki I.H."/>
            <person name="Pendleton A.L."/>
            <person name="Watervoot N.F."/>
            <person name="Auber R.P."/>
            <person name="Gonzalez D.J."/>
            <person name="Wisecaver J.H."/>
            <person name="Moore B.S."/>
        </authorList>
    </citation>
    <scope>NUCLEOTIDE SEQUENCE [LARGE SCALE GENOMIC DNA]</scope>
    <source>
        <strain evidence="4 5">12B1</strain>
    </source>
</reference>
<dbReference type="Pfam" id="PF03407">
    <property type="entry name" value="Nucleotid_trans"/>
    <property type="match status" value="2"/>
</dbReference>
<comment type="caution">
    <text evidence="4">The sequence shown here is derived from an EMBL/GenBank/DDBJ whole genome shotgun (WGS) entry which is preliminary data.</text>
</comment>
<organism evidence="4 5">
    <name type="scientific">Prymnesium parvum</name>
    <name type="common">Toxic golden alga</name>
    <dbReference type="NCBI Taxonomy" id="97485"/>
    <lineage>
        <taxon>Eukaryota</taxon>
        <taxon>Haptista</taxon>
        <taxon>Haptophyta</taxon>
        <taxon>Prymnesiophyceae</taxon>
        <taxon>Prymnesiales</taxon>
        <taxon>Prymnesiaceae</taxon>
        <taxon>Prymnesium</taxon>
    </lineage>
</organism>
<dbReference type="AlphaFoldDB" id="A0AB34JDZ0"/>
<dbReference type="InterPro" id="IPR005069">
    <property type="entry name" value="Nucl-diP-sugar_transferase"/>
</dbReference>
<feature type="region of interest" description="Disordered" evidence="1">
    <location>
        <begin position="53"/>
        <end position="79"/>
    </location>
</feature>
<protein>
    <recommendedName>
        <fullName evidence="3">Nucleotide-diphospho-sugar transferase domain-containing protein</fullName>
    </recommendedName>
</protein>
<name>A0AB34JDZ0_PRYPA</name>
<keyword evidence="2" id="KW-0812">Transmembrane</keyword>
<accession>A0AB34JDZ0</accession>
<dbReference type="InterPro" id="IPR044290">
    <property type="entry name" value="RRA1/2/3"/>
</dbReference>
<sequence>MRRAGRLPSRLTMMLACVGLCVVGTHYLLQPDLLPRKIRRQISSASAESLTFLSEPAATTSSSSSSSTSATSLAAPPPAAAAGLRHLTQPPRHGSALPPLALAAQNLVPYETADAELSCAPARERRRPTRELDYVVPPASEEWPQSCAGREELCGAVRRTAVAREVMVAVCNGAVVGQLEKWVEANRRAGVTNMMIVALDKRLPPWLDERQVAYWLRENRAAGSHKISAQKFMYVREFLIIGCSVLMSDIDVVYIQNPFDFLYKDSDVEGTTDGWDDGSAYGWMETLDDPSMGEYGRFRPGMRITAWNSGLWYAQATNASVRLMTILAYRMSTEDTWDQAAFGEEMSRPAHDGHVAAGITKRALNHWCFCNSKTLFRRIRVERRFATHRPVVVHANYHQPKEPRMRAVYDRWHKGEPAALDRFTGEQAFTVPAPQLEQNFLHMINDGYVSGSSSRLAEEATEKAGCQPTPSKHGVSVQLHRLPREAAAAAHADEQPLLAAAAAAAAHGELLVTFAAAADLPALRLMLRSAKHAAVSNLLVLTADPAVPRQLEDAPQPRVLLLPRPAAESALLAEQLLKWQSLAAILRAGLAVLLATPATVFISNPFDSLYRDADIEAMSSGWDDGSSTGYNHVLDDPSMGFTRFCHGSRIAGYEPGLFFAMPTVQAVMLSLRMAAQLRRQPSLPPAERNSERELWLKELWLPSHHEYASVGAILRVMNHLCFVNSKVLFRQLRHHHKGKKPVLVQINYHSDVLRRMDATVSHFLDGNSKAFKELPLADTSHEKADELPLTCDEAERKAQSAQAAAELHAQLQEQSPYAWAGVGDMFFKPNGELITPWARGTWGAHAGDPARAVYADFVGARHNVKFMPSGLGVSTRCGDGNVVLVRSIKQAKAATS</sequence>
<dbReference type="PANTHER" id="PTHR46581">
    <property type="entry name" value="ARABINOSYLTRANSFERASE RRA3"/>
    <property type="match status" value="1"/>
</dbReference>
<feature type="domain" description="Nucleotide-diphospho-sugar transferase" evidence="3">
    <location>
        <begin position="576"/>
        <end position="752"/>
    </location>
</feature>
<evidence type="ECO:0000313" key="4">
    <source>
        <dbReference type="EMBL" id="KAL1519716.1"/>
    </source>
</evidence>
<gene>
    <name evidence="4" type="ORF">AB1Y20_023226</name>
</gene>
<evidence type="ECO:0000256" key="2">
    <source>
        <dbReference type="SAM" id="Phobius"/>
    </source>
</evidence>
<feature type="compositionally biased region" description="Low complexity" evidence="1">
    <location>
        <begin position="56"/>
        <end position="74"/>
    </location>
</feature>
<feature type="transmembrane region" description="Helical" evidence="2">
    <location>
        <begin position="12"/>
        <end position="29"/>
    </location>
</feature>
<keyword evidence="5" id="KW-1185">Reference proteome</keyword>